<evidence type="ECO:0000256" key="1">
    <source>
        <dbReference type="SAM" id="MobiDB-lite"/>
    </source>
</evidence>
<feature type="region of interest" description="Disordered" evidence="1">
    <location>
        <begin position="1"/>
        <end position="25"/>
    </location>
</feature>
<sequence>MSNYQTLFGSAPSAPAPGPNPPRRPRASTFVVGGITALFMIIGAFSGGFGGALVVLAISAAITGLYVMATGRRSWAWLPAKRKAGAIALALSFALFVAGAVALPRTNAEDLQAASSDWNASTGTATASASAKATPTPSSVPTAQATGAPLDPETSSLVANDVTAPKTQPAFATKAIDLLATLPIKGRAPKTGYDRALFGQAWADVDRNGCDTRNDTLKRDLTGITYTNSVPCKVQSGTLADPYTGTTISFLRGSATSSAVQIDHVVALSDAWQKGAQQLTTEQRTAFANDSLNLQSTDGPTNMKKGDGDAATWLPPNKGFRCEYVARQISVKATYSLWVTQAEHDAMARILADCSGQLAPTNEKAPVAAAPAPAPAPAVAAAPVAPAPVVPAPAPAAPAVAYYANCSAAKAAGAAPIYAGQAGYRAGLDRDSDGVACES</sequence>
<feature type="compositionally biased region" description="Low complexity" evidence="1">
    <location>
        <begin position="125"/>
        <end position="146"/>
    </location>
</feature>
<dbReference type="PANTHER" id="PTHR24094">
    <property type="entry name" value="SECRETED PROTEIN"/>
    <property type="match status" value="1"/>
</dbReference>
<organism evidence="4">
    <name type="scientific">Pseudarthrobacter sulfonivorans</name>
    <dbReference type="NCBI Taxonomy" id="121292"/>
    <lineage>
        <taxon>Bacteria</taxon>
        <taxon>Bacillati</taxon>
        <taxon>Actinomycetota</taxon>
        <taxon>Actinomycetes</taxon>
        <taxon>Micrococcales</taxon>
        <taxon>Micrococcaceae</taxon>
        <taxon>Pseudarthrobacter</taxon>
    </lineage>
</organism>
<dbReference type="SMART" id="SM00894">
    <property type="entry name" value="Excalibur"/>
    <property type="match status" value="1"/>
</dbReference>
<dbReference type="InterPro" id="IPR008613">
    <property type="entry name" value="Excalibur_Ca-bd_domain"/>
</dbReference>
<feature type="domain" description="Excalibur calcium-binding" evidence="3">
    <location>
        <begin position="402"/>
        <end position="438"/>
    </location>
</feature>
<evidence type="ECO:0000259" key="3">
    <source>
        <dbReference type="SMART" id="SM00894"/>
    </source>
</evidence>
<keyword evidence="2" id="KW-0472">Membrane</keyword>
<dbReference type="Pfam" id="PF05901">
    <property type="entry name" value="Excalibur"/>
    <property type="match status" value="1"/>
</dbReference>
<dbReference type="InterPro" id="IPR011089">
    <property type="entry name" value="GmrSD_C"/>
</dbReference>
<dbReference type="EMBL" id="CP013747">
    <property type="protein sequence ID" value="ALV40666.1"/>
    <property type="molecule type" value="Genomic_DNA"/>
</dbReference>
<feature type="transmembrane region" description="Helical" evidence="2">
    <location>
        <begin position="27"/>
        <end position="46"/>
    </location>
</feature>
<dbReference type="Proteomes" id="UP000065151">
    <property type="component" value="Chromosome"/>
</dbReference>
<dbReference type="KEGG" id="psul:AU252_05375"/>
<protein>
    <submittedName>
        <fullName evidence="4">Calcium-binding protein</fullName>
    </submittedName>
</protein>
<feature type="transmembrane region" description="Helical" evidence="2">
    <location>
        <begin position="84"/>
        <end position="103"/>
    </location>
</feature>
<feature type="region of interest" description="Disordered" evidence="1">
    <location>
        <begin position="125"/>
        <end position="155"/>
    </location>
</feature>
<proteinExistence type="predicted"/>
<evidence type="ECO:0000313" key="5">
    <source>
        <dbReference type="Proteomes" id="UP000065151"/>
    </source>
</evidence>
<feature type="transmembrane region" description="Helical" evidence="2">
    <location>
        <begin position="52"/>
        <end position="72"/>
    </location>
</feature>
<dbReference type="STRING" id="121292.AU252_05375"/>
<accession>A0A0U3Q632</accession>
<dbReference type="PANTHER" id="PTHR24094:SF15">
    <property type="entry name" value="AMP-DEPENDENT SYNTHETASE_LIGASE DOMAIN-CONTAINING PROTEIN-RELATED"/>
    <property type="match status" value="1"/>
</dbReference>
<dbReference type="Pfam" id="PF07510">
    <property type="entry name" value="GmrSD_C"/>
    <property type="match status" value="1"/>
</dbReference>
<reference evidence="4 5" key="1">
    <citation type="submission" date="2015-12" db="EMBL/GenBank/DDBJ databases">
        <authorList>
            <person name="Shamseldin A."/>
            <person name="Moawad H."/>
            <person name="Abd El-Rahim W.M."/>
            <person name="Sadowsky M.J."/>
        </authorList>
    </citation>
    <scope>NUCLEOTIDE SEQUENCE [LARGE SCALE GENOMIC DNA]</scope>
    <source>
        <strain evidence="4 5">Ar51</strain>
    </source>
</reference>
<gene>
    <name evidence="4" type="ORF">AU252_05375</name>
</gene>
<keyword evidence="2" id="KW-0812">Transmembrane</keyword>
<evidence type="ECO:0000256" key="2">
    <source>
        <dbReference type="SAM" id="Phobius"/>
    </source>
</evidence>
<name>A0A0U3Q632_9MICC</name>
<keyword evidence="2" id="KW-1133">Transmembrane helix</keyword>
<dbReference type="AlphaFoldDB" id="A0A0U3Q632"/>
<evidence type="ECO:0000313" key="4">
    <source>
        <dbReference type="EMBL" id="ALV40666.1"/>
    </source>
</evidence>